<dbReference type="AlphaFoldDB" id="A0A151GY86"/>
<protein>
    <submittedName>
        <fullName evidence="3">Uncharacterized protein</fullName>
    </submittedName>
</protein>
<feature type="signal peptide" evidence="2">
    <location>
        <begin position="1"/>
        <end position="36"/>
    </location>
</feature>
<evidence type="ECO:0000256" key="2">
    <source>
        <dbReference type="SAM" id="SignalP"/>
    </source>
</evidence>
<feature type="region of interest" description="Disordered" evidence="1">
    <location>
        <begin position="332"/>
        <end position="351"/>
    </location>
</feature>
<dbReference type="InParanoid" id="A0A151GY86"/>
<keyword evidence="2" id="KW-0732">Signal</keyword>
<feature type="compositionally biased region" description="Basic and acidic residues" evidence="1">
    <location>
        <begin position="50"/>
        <end position="61"/>
    </location>
</feature>
<keyword evidence="4" id="KW-1185">Reference proteome</keyword>
<proteinExistence type="predicted"/>
<dbReference type="RefSeq" id="XP_040661403.1">
    <property type="nucleotide sequence ID" value="XM_040800520.1"/>
</dbReference>
<gene>
    <name evidence="3" type="ORF">DCS_03196</name>
</gene>
<feature type="compositionally biased region" description="Basic residues" evidence="1">
    <location>
        <begin position="609"/>
        <end position="630"/>
    </location>
</feature>
<evidence type="ECO:0000313" key="3">
    <source>
        <dbReference type="EMBL" id="KYK62051.1"/>
    </source>
</evidence>
<name>A0A151GY86_DRECN</name>
<evidence type="ECO:0000313" key="4">
    <source>
        <dbReference type="Proteomes" id="UP000076580"/>
    </source>
</evidence>
<feature type="region of interest" description="Disordered" evidence="1">
    <location>
        <begin position="46"/>
        <end position="72"/>
    </location>
</feature>
<comment type="caution">
    <text evidence="3">The sequence shown here is derived from an EMBL/GenBank/DDBJ whole genome shotgun (WGS) entry which is preliminary data.</text>
</comment>
<evidence type="ECO:0000256" key="1">
    <source>
        <dbReference type="SAM" id="MobiDB-lite"/>
    </source>
</evidence>
<feature type="region of interest" description="Disordered" evidence="1">
    <location>
        <begin position="399"/>
        <end position="452"/>
    </location>
</feature>
<dbReference type="EMBL" id="LAYC01000001">
    <property type="protein sequence ID" value="KYK62051.1"/>
    <property type="molecule type" value="Genomic_DNA"/>
</dbReference>
<reference evidence="3 4" key="1">
    <citation type="journal article" date="2016" name="Sci. Rep.">
        <title>Insights into Adaptations to a Near-Obligate Nematode Endoparasitic Lifestyle from the Finished Genome of Drechmeria coniospora.</title>
        <authorList>
            <person name="Zhang L."/>
            <person name="Zhou Z."/>
            <person name="Guo Q."/>
            <person name="Fokkens L."/>
            <person name="Miskei M."/>
            <person name="Pocsi I."/>
            <person name="Zhang W."/>
            <person name="Chen M."/>
            <person name="Wang L."/>
            <person name="Sun Y."/>
            <person name="Donzelli B.G."/>
            <person name="Gibson D.M."/>
            <person name="Nelson D.R."/>
            <person name="Luo J.G."/>
            <person name="Rep M."/>
            <person name="Liu H."/>
            <person name="Yang S."/>
            <person name="Wang J."/>
            <person name="Krasnoff S.B."/>
            <person name="Xu Y."/>
            <person name="Molnar I."/>
            <person name="Lin M."/>
        </authorList>
    </citation>
    <scope>NUCLEOTIDE SEQUENCE [LARGE SCALE GENOMIC DNA]</scope>
    <source>
        <strain evidence="3 4">ARSEF 6962</strain>
    </source>
</reference>
<dbReference type="GeneID" id="63715839"/>
<feature type="compositionally biased region" description="Pro residues" evidence="1">
    <location>
        <begin position="484"/>
        <end position="501"/>
    </location>
</feature>
<organism evidence="3 4">
    <name type="scientific">Drechmeria coniospora</name>
    <name type="common">Nematophagous fungus</name>
    <name type="synonym">Meria coniospora</name>
    <dbReference type="NCBI Taxonomy" id="98403"/>
    <lineage>
        <taxon>Eukaryota</taxon>
        <taxon>Fungi</taxon>
        <taxon>Dikarya</taxon>
        <taxon>Ascomycota</taxon>
        <taxon>Pezizomycotina</taxon>
        <taxon>Sordariomycetes</taxon>
        <taxon>Hypocreomycetidae</taxon>
        <taxon>Hypocreales</taxon>
        <taxon>Ophiocordycipitaceae</taxon>
        <taxon>Drechmeria</taxon>
    </lineage>
</organism>
<sequence>MHGHGAQCGQGMTVAGAAAWPCALLCGRLVVQRTVAGSDPCVSPCCRPTTPRDRRRPDEPVSRASASVVGATPTCHSRWRQGRRMDGRFQPSRRHDDEACDGGTVAAAASAATQGQPRRVLLPVLGVSAVTFVQRGFSFVTVAPHDDKVNRPFRHPTTVPGSDRTHVVAALWFQRSHAFPVMPPPPACRRQSWIPTDRWPMPRRVRGALAASRARSIVAAASGWFLATVARAMLSESSAVGRLASASAGPKSGSRWRAPGWVEVDAPVASPKLPSAKGRLPPVSVWLRRRRLDEIWQRGTRRPGDRSTVASATARRFVGLGRVVRFERTRRRHAREDEISPPASRADGGGCRAQYSVSQYLQHTNTPYLHTPTRSAYSTVPYSVHLLTAHQHAARLQHTKTRTPTRSTLAAHQHASLRNAGPRTRLSSRRAREPASAGRKVPACLPAGGEGGSPMRRRISWPAWPCASASCVPPADEPDGPEPAYRPAPAPSLDPPAPAPPVEVEHLDSGHLYCTRLPCAVLAGAGGAWDLTLTNHEPTPPVSCATWPASTMHAGVRSPSTRHKGKQALASHAARRKCAAFMQRITPTSTCTVRSKYLLACIADPLRRPHPRRSQHRLARAPPTHGHRTTRAQALTRPAPYLLAPWHLGPSARQMARYRILGVRTVPSSPASPPRAAAQRPDINPARSGAVRRMCLRCVWGRAHQPIPRAPRGQHSSPPARRKCICIPPA</sequence>
<feature type="chain" id="PRO_5007581068" evidence="2">
    <location>
        <begin position="37"/>
        <end position="730"/>
    </location>
</feature>
<accession>A0A151GY86</accession>
<feature type="region of interest" description="Disordered" evidence="1">
    <location>
        <begin position="609"/>
        <end position="634"/>
    </location>
</feature>
<feature type="region of interest" description="Disordered" evidence="1">
    <location>
        <begin position="471"/>
        <end position="504"/>
    </location>
</feature>
<dbReference type="Proteomes" id="UP000076580">
    <property type="component" value="Chromosome 01"/>
</dbReference>